<evidence type="ECO:0000313" key="2">
    <source>
        <dbReference type="EMBL" id="KAI8046507.1"/>
    </source>
</evidence>
<comment type="caution">
    <text evidence="2">The sequence shown here is derived from an EMBL/GenBank/DDBJ whole genome shotgun (WGS) entry which is preliminary data.</text>
</comment>
<accession>A0A9Q0BVW3</accession>
<organism evidence="2 3">
    <name type="scientific">Drosophila gunungcola</name>
    <name type="common">fruit fly</name>
    <dbReference type="NCBI Taxonomy" id="103775"/>
    <lineage>
        <taxon>Eukaryota</taxon>
        <taxon>Metazoa</taxon>
        <taxon>Ecdysozoa</taxon>
        <taxon>Arthropoda</taxon>
        <taxon>Hexapoda</taxon>
        <taxon>Insecta</taxon>
        <taxon>Pterygota</taxon>
        <taxon>Neoptera</taxon>
        <taxon>Endopterygota</taxon>
        <taxon>Diptera</taxon>
        <taxon>Brachycera</taxon>
        <taxon>Muscomorpha</taxon>
        <taxon>Ephydroidea</taxon>
        <taxon>Drosophilidae</taxon>
        <taxon>Drosophila</taxon>
        <taxon>Sophophora</taxon>
    </lineage>
</organism>
<feature type="region of interest" description="Disordered" evidence="1">
    <location>
        <begin position="1"/>
        <end position="48"/>
    </location>
</feature>
<dbReference type="OrthoDB" id="8048686at2759"/>
<dbReference type="EMBL" id="JAMKOV010000001">
    <property type="protein sequence ID" value="KAI8046507.1"/>
    <property type="molecule type" value="Genomic_DNA"/>
</dbReference>
<dbReference type="AlphaFoldDB" id="A0A9Q0BVW3"/>
<proteinExistence type="predicted"/>
<name>A0A9Q0BVW3_9MUSC</name>
<gene>
    <name evidence="2" type="ORF">M5D96_002718</name>
</gene>
<dbReference type="Proteomes" id="UP001059596">
    <property type="component" value="Chromosome 3R"/>
</dbReference>
<feature type="region of interest" description="Disordered" evidence="1">
    <location>
        <begin position="185"/>
        <end position="206"/>
    </location>
</feature>
<reference evidence="2" key="1">
    <citation type="journal article" date="2023" name="Genome Biol. Evol.">
        <title>Long-read-based Genome Assembly of Drosophila gunungcola Reveals Fewer Chemosensory Genes in Flower-breeding Species.</title>
        <authorList>
            <person name="Negi A."/>
            <person name="Liao B.Y."/>
            <person name="Yeh S.D."/>
        </authorList>
    </citation>
    <scope>NUCLEOTIDE SEQUENCE</scope>
    <source>
        <strain evidence="2">Sukarami</strain>
    </source>
</reference>
<feature type="compositionally biased region" description="Polar residues" evidence="1">
    <location>
        <begin position="27"/>
        <end position="40"/>
    </location>
</feature>
<evidence type="ECO:0000313" key="3">
    <source>
        <dbReference type="Proteomes" id="UP001059596"/>
    </source>
</evidence>
<keyword evidence="3" id="KW-1185">Reference proteome</keyword>
<feature type="compositionally biased region" description="Polar residues" evidence="1">
    <location>
        <begin position="9"/>
        <end position="19"/>
    </location>
</feature>
<protein>
    <submittedName>
        <fullName evidence="2">Uncharacterized protein</fullName>
    </submittedName>
</protein>
<evidence type="ECO:0000256" key="1">
    <source>
        <dbReference type="SAM" id="MobiDB-lite"/>
    </source>
</evidence>
<sequence>MNTIEEDCNSLTYGSPQSPETDRDQEQSPSQLQATPSQSGARKRMETPIRVRDMINLYNFATQKNQELERAKSIYFGNGLRSDEEQAVEGDCGSSCCNMSLSEDRDQGAANGGDGQCSVRQENPADNEVERIYKSKTTIRRTNQGARIIIDIFFDKKDSNIDLVGSRVETDIPESRILADFQQHSLAMKNEEQKQGIQNGPSAQST</sequence>
<feature type="compositionally biased region" description="Polar residues" evidence="1">
    <location>
        <begin position="195"/>
        <end position="206"/>
    </location>
</feature>